<sequence length="35" mass="4050">MESSSCFVNQFFHNGLTKKLKSDVHKDSIRIILLI</sequence>
<gene>
    <name evidence="1" type="ORF">Harvfovirus35_11</name>
</gene>
<accession>A0A3G5A2M6</accession>
<proteinExistence type="predicted"/>
<reference evidence="1" key="1">
    <citation type="submission" date="2018-10" db="EMBL/GenBank/DDBJ databases">
        <title>Hidden diversity of soil giant viruses.</title>
        <authorList>
            <person name="Schulz F."/>
            <person name="Alteio L."/>
            <person name="Goudeau D."/>
            <person name="Ryan E.M."/>
            <person name="Malmstrom R.R."/>
            <person name="Blanchard J."/>
            <person name="Woyke T."/>
        </authorList>
    </citation>
    <scope>NUCLEOTIDE SEQUENCE</scope>
    <source>
        <strain evidence="1">HAV1</strain>
    </source>
</reference>
<name>A0A3G5A2M6_9VIRU</name>
<dbReference type="EMBL" id="MK072277">
    <property type="protein sequence ID" value="AYV81462.1"/>
    <property type="molecule type" value="Genomic_DNA"/>
</dbReference>
<evidence type="ECO:0000313" key="1">
    <source>
        <dbReference type="EMBL" id="AYV81462.1"/>
    </source>
</evidence>
<organism evidence="1">
    <name type="scientific">Harvfovirus sp</name>
    <dbReference type="NCBI Taxonomy" id="2487768"/>
    <lineage>
        <taxon>Viruses</taxon>
        <taxon>Varidnaviria</taxon>
        <taxon>Bamfordvirae</taxon>
        <taxon>Nucleocytoviricota</taxon>
        <taxon>Megaviricetes</taxon>
        <taxon>Imitervirales</taxon>
        <taxon>Mimiviridae</taxon>
        <taxon>Klosneuvirinae</taxon>
    </lineage>
</organism>
<protein>
    <submittedName>
        <fullName evidence="1">Uncharacterized protein</fullName>
    </submittedName>
</protein>